<accession>A0ABR2LU01</accession>
<keyword evidence="3" id="KW-1133">Transmembrane helix</keyword>
<evidence type="ECO:0000256" key="3">
    <source>
        <dbReference type="SAM" id="Phobius"/>
    </source>
</evidence>
<name>A0ABR2LU01_9ASPA</name>
<dbReference type="InterPro" id="IPR045018">
    <property type="entry name" value="Azg-like"/>
</dbReference>
<dbReference type="PANTHER" id="PTHR43337:SF1">
    <property type="entry name" value="XANTHINE_URACIL PERMEASE C887.17-RELATED"/>
    <property type="match status" value="1"/>
</dbReference>
<keyword evidence="5" id="KW-1185">Reference proteome</keyword>
<sequence>MPPSSLTLTRPAPFLIASLIGCTLMGFFANLPIALAPDMATNAYFAYSVVGFHGSGRVPYRSSLAVVFLEDLLIRLSIFGDIEKTWVGAKAIGSERDGESRGFDFVWGRASRQSRRPLQSPVIRVAGGYK</sequence>
<evidence type="ECO:0000256" key="2">
    <source>
        <dbReference type="ARBA" id="ARBA00022448"/>
    </source>
</evidence>
<dbReference type="Proteomes" id="UP001412067">
    <property type="component" value="Unassembled WGS sequence"/>
</dbReference>
<proteinExistence type="predicted"/>
<dbReference type="PANTHER" id="PTHR43337">
    <property type="entry name" value="XANTHINE/URACIL PERMEASE C887.17-RELATED"/>
    <property type="match status" value="1"/>
</dbReference>
<organism evidence="4 5">
    <name type="scientific">Platanthera guangdongensis</name>
    <dbReference type="NCBI Taxonomy" id="2320717"/>
    <lineage>
        <taxon>Eukaryota</taxon>
        <taxon>Viridiplantae</taxon>
        <taxon>Streptophyta</taxon>
        <taxon>Embryophyta</taxon>
        <taxon>Tracheophyta</taxon>
        <taxon>Spermatophyta</taxon>
        <taxon>Magnoliopsida</taxon>
        <taxon>Liliopsida</taxon>
        <taxon>Asparagales</taxon>
        <taxon>Orchidaceae</taxon>
        <taxon>Orchidoideae</taxon>
        <taxon>Orchideae</taxon>
        <taxon>Orchidinae</taxon>
        <taxon>Platanthera</taxon>
    </lineage>
</organism>
<evidence type="ECO:0000313" key="5">
    <source>
        <dbReference type="Proteomes" id="UP001412067"/>
    </source>
</evidence>
<evidence type="ECO:0000256" key="1">
    <source>
        <dbReference type="ARBA" id="ARBA00004127"/>
    </source>
</evidence>
<keyword evidence="3" id="KW-0812">Transmembrane</keyword>
<comment type="caution">
    <text evidence="4">The sequence shown here is derived from an EMBL/GenBank/DDBJ whole genome shotgun (WGS) entry which is preliminary data.</text>
</comment>
<protein>
    <submittedName>
        <fullName evidence="4">Adenine/guanine permease AZG1</fullName>
    </submittedName>
</protein>
<keyword evidence="3" id="KW-0472">Membrane</keyword>
<gene>
    <name evidence="4" type="primary">AZG1</name>
    <name evidence="4" type="ORF">KSP40_PGU003352</name>
</gene>
<evidence type="ECO:0000313" key="4">
    <source>
        <dbReference type="EMBL" id="KAK8950362.1"/>
    </source>
</evidence>
<reference evidence="4 5" key="1">
    <citation type="journal article" date="2022" name="Nat. Plants">
        <title>Genomes of leafy and leafless Platanthera orchids illuminate the evolution of mycoheterotrophy.</title>
        <authorList>
            <person name="Li M.H."/>
            <person name="Liu K.W."/>
            <person name="Li Z."/>
            <person name="Lu H.C."/>
            <person name="Ye Q.L."/>
            <person name="Zhang D."/>
            <person name="Wang J.Y."/>
            <person name="Li Y.F."/>
            <person name="Zhong Z.M."/>
            <person name="Liu X."/>
            <person name="Yu X."/>
            <person name="Liu D.K."/>
            <person name="Tu X.D."/>
            <person name="Liu B."/>
            <person name="Hao Y."/>
            <person name="Liao X.Y."/>
            <person name="Jiang Y.T."/>
            <person name="Sun W.H."/>
            <person name="Chen J."/>
            <person name="Chen Y.Q."/>
            <person name="Ai Y."/>
            <person name="Zhai J.W."/>
            <person name="Wu S.S."/>
            <person name="Zhou Z."/>
            <person name="Hsiao Y.Y."/>
            <person name="Wu W.L."/>
            <person name="Chen Y.Y."/>
            <person name="Lin Y.F."/>
            <person name="Hsu J.L."/>
            <person name="Li C.Y."/>
            <person name="Wang Z.W."/>
            <person name="Zhao X."/>
            <person name="Zhong W.Y."/>
            <person name="Ma X.K."/>
            <person name="Ma L."/>
            <person name="Huang J."/>
            <person name="Chen G.Z."/>
            <person name="Huang M.Z."/>
            <person name="Huang L."/>
            <person name="Peng D.H."/>
            <person name="Luo Y.B."/>
            <person name="Zou S.Q."/>
            <person name="Chen S.P."/>
            <person name="Lan S."/>
            <person name="Tsai W.C."/>
            <person name="Van de Peer Y."/>
            <person name="Liu Z.J."/>
        </authorList>
    </citation>
    <scope>NUCLEOTIDE SEQUENCE [LARGE SCALE GENOMIC DNA]</scope>
    <source>
        <strain evidence="4">Lor288</strain>
    </source>
</reference>
<feature type="transmembrane region" description="Helical" evidence="3">
    <location>
        <begin position="12"/>
        <end position="35"/>
    </location>
</feature>
<keyword evidence="2" id="KW-0813">Transport</keyword>
<comment type="subcellular location">
    <subcellularLocation>
        <location evidence="1">Endomembrane system</location>
        <topology evidence="1">Multi-pass membrane protein</topology>
    </subcellularLocation>
</comment>
<dbReference type="EMBL" id="JBBWWR010000015">
    <property type="protein sequence ID" value="KAK8950362.1"/>
    <property type="molecule type" value="Genomic_DNA"/>
</dbReference>